<feature type="binding site" evidence="2">
    <location>
        <position position="45"/>
    </location>
    <ligand>
        <name>Mg(2+)</name>
        <dbReference type="ChEBI" id="CHEBI:18420"/>
        <label>4</label>
    </ligand>
</feature>
<keyword evidence="2" id="KW-0547">Nucleotide-binding</keyword>
<dbReference type="EMBL" id="CP000230">
    <property type="protein sequence ID" value="ABC22620.1"/>
    <property type="molecule type" value="Genomic_DNA"/>
</dbReference>
<dbReference type="SUPFAM" id="SSF56042">
    <property type="entry name" value="PurM C-terminal domain-like"/>
    <property type="match status" value="1"/>
</dbReference>
<feature type="binding site" evidence="2">
    <location>
        <position position="75"/>
    </location>
    <ligand>
        <name>Mg(2+)</name>
        <dbReference type="ChEBI" id="CHEBI:18420"/>
        <label>2</label>
    </ligand>
</feature>
<feature type="binding site" evidence="2">
    <location>
        <position position="323"/>
    </location>
    <ligand>
        <name>substrate</name>
    </ligand>
</feature>
<feature type="binding site" evidence="2">
    <location>
        <position position="267"/>
    </location>
    <ligand>
        <name>substrate</name>
    </ligand>
</feature>
<dbReference type="PATRIC" id="fig|269796.9.peg.1898"/>
<feature type="binding site" evidence="2">
    <location>
        <position position="47"/>
    </location>
    <ligand>
        <name>Mg(2+)</name>
        <dbReference type="ChEBI" id="CHEBI:18420"/>
        <label>1</label>
    </ligand>
</feature>
<dbReference type="STRING" id="269796.Rru_A1820"/>
<feature type="binding site" evidence="2">
    <location>
        <position position="217"/>
    </location>
    <ligand>
        <name>ATP</name>
        <dbReference type="ChEBI" id="CHEBI:30616"/>
    </ligand>
</feature>
<dbReference type="GO" id="GO:0009228">
    <property type="term" value="P:thiamine biosynthetic process"/>
    <property type="evidence" value="ECO:0007669"/>
    <property type="project" value="UniProtKB-KW"/>
</dbReference>
<dbReference type="Proteomes" id="UP000001929">
    <property type="component" value="Chromosome"/>
</dbReference>
<name>Q2RTC5_RHORT</name>
<feature type="binding site" evidence="2">
    <location>
        <position position="218"/>
    </location>
    <ligand>
        <name>Mg(2+)</name>
        <dbReference type="ChEBI" id="CHEBI:18420"/>
        <label>5</label>
    </ligand>
</feature>
<dbReference type="HOGENOM" id="CLU_046964_3_0_5"/>
<dbReference type="EC" id="2.7.4.16" evidence="2"/>
<evidence type="ECO:0000256" key="1">
    <source>
        <dbReference type="ARBA" id="ARBA00022977"/>
    </source>
</evidence>
<dbReference type="EnsemblBacteria" id="ABC22620">
    <property type="protein sequence ID" value="ABC22620"/>
    <property type="gene ID" value="Rru_A1820"/>
</dbReference>
<feature type="binding site" evidence="2">
    <location>
        <position position="30"/>
    </location>
    <ligand>
        <name>Mg(2+)</name>
        <dbReference type="ChEBI" id="CHEBI:18420"/>
        <label>3</label>
    </ligand>
</feature>
<dbReference type="Gene3D" id="3.90.650.10">
    <property type="entry name" value="PurM-like C-terminal domain"/>
    <property type="match status" value="1"/>
</dbReference>
<organism evidence="5 6">
    <name type="scientific">Rhodospirillum rubrum (strain ATCC 11170 / ATH 1.1.1 / DSM 467 / LMG 4362 / NCIMB 8255 / S1)</name>
    <dbReference type="NCBI Taxonomy" id="269796"/>
    <lineage>
        <taxon>Bacteria</taxon>
        <taxon>Pseudomonadati</taxon>
        <taxon>Pseudomonadota</taxon>
        <taxon>Alphaproteobacteria</taxon>
        <taxon>Rhodospirillales</taxon>
        <taxon>Rhodospirillaceae</taxon>
        <taxon>Rhodospirillum</taxon>
    </lineage>
</organism>
<accession>Q2RTC5</accession>
<keyword evidence="1 2" id="KW-0784">Thiamine biosynthesis</keyword>
<dbReference type="SUPFAM" id="SSF55326">
    <property type="entry name" value="PurM N-terminal domain-like"/>
    <property type="match status" value="1"/>
</dbReference>
<evidence type="ECO:0000259" key="3">
    <source>
        <dbReference type="Pfam" id="PF00586"/>
    </source>
</evidence>
<feature type="binding site" evidence="2">
    <location>
        <position position="47"/>
    </location>
    <ligand>
        <name>Mg(2+)</name>
        <dbReference type="ChEBI" id="CHEBI:18420"/>
        <label>2</label>
    </ligand>
</feature>
<protein>
    <recommendedName>
        <fullName evidence="2">Thiamine-monophosphate kinase</fullName>
        <shortName evidence="2">TMP kinase</shortName>
        <shortName evidence="2">Thiamine-phosphate kinase</shortName>
        <ecNumber evidence="2">2.7.4.16</ecNumber>
    </recommendedName>
</protein>
<feature type="domain" description="PurM-like N-terminal" evidence="3">
    <location>
        <begin position="28"/>
        <end position="140"/>
    </location>
</feature>
<dbReference type="Pfam" id="PF00586">
    <property type="entry name" value="AIRS"/>
    <property type="match status" value="1"/>
</dbReference>
<evidence type="ECO:0000256" key="2">
    <source>
        <dbReference type="HAMAP-Rule" id="MF_02128"/>
    </source>
</evidence>
<sequence>MARRGEFALIGEVFAPLAASCPAALGLGDDAAVLDWRGRGDLVVSADALVCDVHFLADDPPDTIARKCLRTNLSDMAAMGAKPVGVLLTAALSPALDDAWMEGFARGLGADLADFSVGLLGGDTVSTPGPAQFSITILGSMDGHVPLTRSAAQVGDDLWVSGTLGDGALGLRVRQGQILGLAEDLRAHLVERYRLPRPRVGLGLALRGLAHGCMDISDGLCADAGHLCAASRVGLVIDAPALPLSEAAATVIADHPALFQAVLGGGDDYELLFTAAVADRDAVAATTAATGVAVTRIGEVVAGSAVDVRDADGKSVAVVAAGWSHGE</sequence>
<feature type="binding site" evidence="2">
    <location>
        <position position="75"/>
    </location>
    <ligand>
        <name>Mg(2+)</name>
        <dbReference type="ChEBI" id="CHEBI:18420"/>
        <label>3</label>
    </ligand>
</feature>
<dbReference type="GO" id="GO:0009030">
    <property type="term" value="F:thiamine-phosphate kinase activity"/>
    <property type="evidence" value="ECO:0007669"/>
    <property type="project" value="UniProtKB-UniRule"/>
</dbReference>
<dbReference type="AlphaFoldDB" id="Q2RTC5"/>
<dbReference type="HAMAP" id="MF_02128">
    <property type="entry name" value="TMP_kinase"/>
    <property type="match status" value="1"/>
</dbReference>
<reference evidence="5 6" key="1">
    <citation type="journal article" date="2011" name="Stand. Genomic Sci.">
        <title>Complete genome sequence of Rhodospirillum rubrum type strain (S1).</title>
        <authorList>
            <person name="Munk A.C."/>
            <person name="Copeland A."/>
            <person name="Lucas S."/>
            <person name="Lapidus A."/>
            <person name="Del Rio T.G."/>
            <person name="Barry K."/>
            <person name="Detter J.C."/>
            <person name="Hammon N."/>
            <person name="Israni S."/>
            <person name="Pitluck S."/>
            <person name="Brettin T."/>
            <person name="Bruce D."/>
            <person name="Han C."/>
            <person name="Tapia R."/>
            <person name="Gilna P."/>
            <person name="Schmutz J."/>
            <person name="Larimer F."/>
            <person name="Land M."/>
            <person name="Kyrpides N.C."/>
            <person name="Mavromatis K."/>
            <person name="Richardson P."/>
            <person name="Rohde M."/>
            <person name="Goker M."/>
            <person name="Klenk H.P."/>
            <person name="Zhang Y."/>
            <person name="Roberts G.P."/>
            <person name="Reslewic S."/>
            <person name="Schwartz D.C."/>
        </authorList>
    </citation>
    <scope>NUCLEOTIDE SEQUENCE [LARGE SCALE GENOMIC DNA]</scope>
    <source>
        <strain evidence="6">ATCC 11170 / ATH 1.1.1 / DSM 467 / LMG 4362 / NCIMB 8255 / S1</strain>
    </source>
</reference>
<dbReference type="InterPro" id="IPR036676">
    <property type="entry name" value="PurM-like_C_sf"/>
</dbReference>
<proteinExistence type="inferred from homology"/>
<feature type="binding site" evidence="2">
    <location>
        <position position="215"/>
    </location>
    <ligand>
        <name>Mg(2+)</name>
        <dbReference type="ChEBI" id="CHEBI:18420"/>
        <label>3</label>
    </ligand>
</feature>
<comment type="caution">
    <text evidence="2">Lacks conserved residue(s) required for the propagation of feature annotation.</text>
</comment>
<comment type="function">
    <text evidence="2">Catalyzes the ATP-dependent phosphorylation of thiamine-monophosphate (TMP) to form thiamine-pyrophosphate (TPP), the active form of vitamin B1.</text>
</comment>
<feature type="binding site" evidence="2">
    <location>
        <begin position="122"/>
        <end position="123"/>
    </location>
    <ligand>
        <name>ATP</name>
        <dbReference type="ChEBI" id="CHEBI:30616"/>
    </ligand>
</feature>
<dbReference type="NCBIfam" id="TIGR01379">
    <property type="entry name" value="thiL"/>
    <property type="match status" value="1"/>
</dbReference>
<feature type="binding site" evidence="2">
    <location>
        <position position="123"/>
    </location>
    <ligand>
        <name>Mg(2+)</name>
        <dbReference type="ChEBI" id="CHEBI:18420"/>
        <label>1</label>
    </ligand>
</feature>
<dbReference type="InterPro" id="IPR016188">
    <property type="entry name" value="PurM-like_N"/>
</dbReference>
<dbReference type="InterPro" id="IPR006283">
    <property type="entry name" value="ThiL-like"/>
</dbReference>
<dbReference type="PANTHER" id="PTHR30270">
    <property type="entry name" value="THIAMINE-MONOPHOSPHATE KINASE"/>
    <property type="match status" value="1"/>
</dbReference>
<dbReference type="Gene3D" id="3.30.1330.10">
    <property type="entry name" value="PurM-like, N-terminal domain"/>
    <property type="match status" value="1"/>
</dbReference>
<dbReference type="RefSeq" id="WP_011389573.1">
    <property type="nucleotide sequence ID" value="NC_007643.1"/>
</dbReference>
<dbReference type="GO" id="GO:0009229">
    <property type="term" value="P:thiamine diphosphate biosynthetic process"/>
    <property type="evidence" value="ECO:0007669"/>
    <property type="project" value="UniProtKB-UniRule"/>
</dbReference>
<dbReference type="KEGG" id="rru:Rru_A1820"/>
<comment type="pathway">
    <text evidence="2">Cofactor biosynthesis; thiamine diphosphate biosynthesis; thiamine diphosphate from thiamine phosphate: step 1/1.</text>
</comment>
<dbReference type="Pfam" id="PF02769">
    <property type="entry name" value="AIRS_C"/>
    <property type="match status" value="1"/>
</dbReference>
<feature type="binding site" evidence="2">
    <location>
        <position position="149"/>
    </location>
    <ligand>
        <name>ATP</name>
        <dbReference type="ChEBI" id="CHEBI:30616"/>
    </ligand>
</feature>
<feature type="binding site" evidence="2">
    <location>
        <position position="54"/>
    </location>
    <ligand>
        <name>substrate</name>
    </ligand>
</feature>
<dbReference type="GO" id="GO:0000287">
    <property type="term" value="F:magnesium ion binding"/>
    <property type="evidence" value="ECO:0007669"/>
    <property type="project" value="UniProtKB-UniRule"/>
</dbReference>
<dbReference type="PANTHER" id="PTHR30270:SF0">
    <property type="entry name" value="THIAMINE-MONOPHOSPHATE KINASE"/>
    <property type="match status" value="1"/>
</dbReference>
<keyword evidence="2 5" id="KW-0418">Kinase</keyword>
<keyword evidence="2" id="KW-0460">Magnesium</keyword>
<keyword evidence="2 5" id="KW-0808">Transferase</keyword>
<feature type="domain" description="PurM-like C-terminal" evidence="4">
    <location>
        <begin position="153"/>
        <end position="309"/>
    </location>
</feature>
<keyword evidence="2" id="KW-0067">ATP-binding</keyword>
<gene>
    <name evidence="2" type="primary">thiL</name>
    <name evidence="5" type="ordered locus">Rru_A1820</name>
</gene>
<evidence type="ECO:0000313" key="6">
    <source>
        <dbReference type="Proteomes" id="UP000001929"/>
    </source>
</evidence>
<comment type="miscellaneous">
    <text evidence="2">Reaction mechanism of ThiL seems to utilize a direct, inline transfer of the gamma-phosphate of ATP to TMP rather than a phosphorylated enzyme intermediate.</text>
</comment>
<evidence type="ECO:0000313" key="5">
    <source>
        <dbReference type="EMBL" id="ABC22620.1"/>
    </source>
</evidence>
<dbReference type="eggNOG" id="COG0611">
    <property type="taxonomic scope" value="Bacteria"/>
</dbReference>
<dbReference type="InterPro" id="IPR036921">
    <property type="entry name" value="PurM-like_N_sf"/>
</dbReference>
<keyword evidence="6" id="KW-1185">Reference proteome</keyword>
<dbReference type="UniPathway" id="UPA00060">
    <property type="reaction ID" value="UER00142"/>
</dbReference>
<dbReference type="PhylomeDB" id="Q2RTC5"/>
<dbReference type="CDD" id="cd02194">
    <property type="entry name" value="ThiL"/>
    <property type="match status" value="1"/>
</dbReference>
<dbReference type="InterPro" id="IPR010918">
    <property type="entry name" value="PurM-like_C_dom"/>
</dbReference>
<feature type="binding site" evidence="2">
    <location>
        <position position="75"/>
    </location>
    <ligand>
        <name>Mg(2+)</name>
        <dbReference type="ChEBI" id="CHEBI:18420"/>
        <label>4</label>
    </ligand>
</feature>
<comment type="catalytic activity">
    <reaction evidence="2">
        <text>thiamine phosphate + ATP = thiamine diphosphate + ADP</text>
        <dbReference type="Rhea" id="RHEA:15913"/>
        <dbReference type="ChEBI" id="CHEBI:30616"/>
        <dbReference type="ChEBI" id="CHEBI:37575"/>
        <dbReference type="ChEBI" id="CHEBI:58937"/>
        <dbReference type="ChEBI" id="CHEBI:456216"/>
        <dbReference type="EC" id="2.7.4.16"/>
    </reaction>
</comment>
<dbReference type="GO" id="GO:0005524">
    <property type="term" value="F:ATP binding"/>
    <property type="evidence" value="ECO:0007669"/>
    <property type="project" value="UniProtKB-UniRule"/>
</dbReference>
<comment type="similarity">
    <text evidence="2">Belongs to the thiamine-monophosphate kinase family.</text>
</comment>
<keyword evidence="2" id="KW-0479">Metal-binding</keyword>
<dbReference type="PIRSF" id="PIRSF005303">
    <property type="entry name" value="Thiam_monoph_kin"/>
    <property type="match status" value="1"/>
</dbReference>
<evidence type="ECO:0000259" key="4">
    <source>
        <dbReference type="Pfam" id="PF02769"/>
    </source>
</evidence>
<feature type="binding site" evidence="2">
    <location>
        <position position="30"/>
    </location>
    <ligand>
        <name>Mg(2+)</name>
        <dbReference type="ChEBI" id="CHEBI:18420"/>
        <label>4</label>
    </ligand>
</feature>